<evidence type="ECO:0000259" key="3">
    <source>
        <dbReference type="Pfam" id="PF18294"/>
    </source>
</evidence>
<dbReference type="PANTHER" id="PTHR32060:SF30">
    <property type="entry name" value="CARBOXY-TERMINAL PROCESSING PROTEASE CTPA"/>
    <property type="match status" value="1"/>
</dbReference>
<name>A0ABV8AI37_9FLAO</name>
<dbReference type="InterPro" id="IPR005151">
    <property type="entry name" value="Tail-specific_protease"/>
</dbReference>
<dbReference type="PROSITE" id="PS51257">
    <property type="entry name" value="PROKAR_LIPOPROTEIN"/>
    <property type="match status" value="1"/>
</dbReference>
<dbReference type="Gene3D" id="3.90.226.10">
    <property type="entry name" value="2-enoyl-CoA Hydratase, Chain A, domain 1"/>
    <property type="match status" value="1"/>
</dbReference>
<dbReference type="EMBL" id="JBHSAT010000004">
    <property type="protein sequence ID" value="MFC3877414.1"/>
    <property type="molecule type" value="Genomic_DNA"/>
</dbReference>
<dbReference type="Proteomes" id="UP001595812">
    <property type="component" value="Unassembled WGS sequence"/>
</dbReference>
<feature type="chain" id="PRO_5046831083" evidence="1">
    <location>
        <begin position="23"/>
        <end position="503"/>
    </location>
</feature>
<dbReference type="Pfam" id="PF03572">
    <property type="entry name" value="Peptidase_S41"/>
    <property type="match status" value="1"/>
</dbReference>
<dbReference type="InterPro" id="IPR029045">
    <property type="entry name" value="ClpP/crotonase-like_dom_sf"/>
</dbReference>
<dbReference type="CDD" id="cd07561">
    <property type="entry name" value="Peptidase_S41_CPP_like"/>
    <property type="match status" value="1"/>
</dbReference>
<dbReference type="RefSeq" id="WP_386099655.1">
    <property type="nucleotide sequence ID" value="NZ_JBHSAT010000004.1"/>
</dbReference>
<dbReference type="InterPro" id="IPR041613">
    <property type="entry name" value="Pept_S41_N"/>
</dbReference>
<gene>
    <name evidence="4" type="ORF">ACFOSX_09240</name>
</gene>
<keyword evidence="1" id="KW-0732">Signal</keyword>
<feature type="signal peptide" evidence="1">
    <location>
        <begin position="1"/>
        <end position="22"/>
    </location>
</feature>
<reference evidence="5" key="1">
    <citation type="journal article" date="2019" name="Int. J. Syst. Evol. Microbiol.">
        <title>The Global Catalogue of Microorganisms (GCM) 10K type strain sequencing project: providing services to taxonomists for standard genome sequencing and annotation.</title>
        <authorList>
            <consortium name="The Broad Institute Genomics Platform"/>
            <consortium name="The Broad Institute Genome Sequencing Center for Infectious Disease"/>
            <person name="Wu L."/>
            <person name="Ma J."/>
        </authorList>
    </citation>
    <scope>NUCLEOTIDE SEQUENCE [LARGE SCALE GENOMIC DNA]</scope>
    <source>
        <strain evidence="5">CECT 8979</strain>
    </source>
</reference>
<sequence length="503" mass="55775">MKRFNLFALSFFVLFSASSCFKDNDDDLISASEINDFVWKGMNFFYVYKDEIPNLANDRFSSDEEYAEYLNGFAQPEDLFNSLLFQPQTVDRFSAIVPNYFELEQLLQGTTLNNGMVFGLVRVPNDASAIFGYVRYVLPNTSAESQGLTRGVIFDGVDGTPLTDSNFRSLLFGENTSYTINIADYNDNGTATTSDDTITSTDASVSLTKEVYTENPILINDIIEIGGKKIGYLMYNGFRFEDGPVTELNQAFDDFGNANIDDLVLDLRYNGGGSVSTAIWLSSMITGQFTGQPLFEENWNSDIQSFFETENPDLLVNPFVDTIVKTDGDGNVVFQQDINSLNLGKVYILTTSRTASASELVINGLRPYIDVIQIGDNTTGKPQASRTVYDSEDFGRANANPNHTYAIQPLIYESANASGFSSYYNGLAPSTGFELNENFGNLGTLGDINEPLLARAIEDITGAGRSFTPEFEGLEVMAEQNFNQPFATEMFDNRPSKALKRKE</sequence>
<feature type="domain" description="Peptidase S41 N-terminal" evidence="3">
    <location>
        <begin position="33"/>
        <end position="94"/>
    </location>
</feature>
<dbReference type="Gene3D" id="2.30.42.10">
    <property type="match status" value="1"/>
</dbReference>
<dbReference type="SUPFAM" id="SSF52096">
    <property type="entry name" value="ClpP/crotonase"/>
    <property type="match status" value="1"/>
</dbReference>
<comment type="caution">
    <text evidence="4">The sequence shown here is derived from an EMBL/GenBank/DDBJ whole genome shotgun (WGS) entry which is preliminary data.</text>
</comment>
<evidence type="ECO:0000256" key="1">
    <source>
        <dbReference type="SAM" id="SignalP"/>
    </source>
</evidence>
<organism evidence="4 5">
    <name type="scientific">Winogradskyella maritima</name>
    <dbReference type="NCBI Taxonomy" id="1517766"/>
    <lineage>
        <taxon>Bacteria</taxon>
        <taxon>Pseudomonadati</taxon>
        <taxon>Bacteroidota</taxon>
        <taxon>Flavobacteriia</taxon>
        <taxon>Flavobacteriales</taxon>
        <taxon>Flavobacteriaceae</taxon>
        <taxon>Winogradskyella</taxon>
    </lineage>
</organism>
<feature type="domain" description="Tail specific protease" evidence="2">
    <location>
        <begin position="229"/>
        <end position="386"/>
    </location>
</feature>
<evidence type="ECO:0000259" key="2">
    <source>
        <dbReference type="Pfam" id="PF03572"/>
    </source>
</evidence>
<proteinExistence type="predicted"/>
<protein>
    <submittedName>
        <fullName evidence="4">S41 family peptidase</fullName>
    </submittedName>
</protein>
<dbReference type="InterPro" id="IPR036034">
    <property type="entry name" value="PDZ_sf"/>
</dbReference>
<dbReference type="PANTHER" id="PTHR32060">
    <property type="entry name" value="TAIL-SPECIFIC PROTEASE"/>
    <property type="match status" value="1"/>
</dbReference>
<dbReference type="Pfam" id="PF18294">
    <property type="entry name" value="Pept_S41_N"/>
    <property type="match status" value="1"/>
</dbReference>
<evidence type="ECO:0000313" key="4">
    <source>
        <dbReference type="EMBL" id="MFC3877414.1"/>
    </source>
</evidence>
<dbReference type="Gene3D" id="3.30.750.170">
    <property type="match status" value="1"/>
</dbReference>
<accession>A0ABV8AI37</accession>
<evidence type="ECO:0000313" key="5">
    <source>
        <dbReference type="Proteomes" id="UP001595812"/>
    </source>
</evidence>
<keyword evidence="5" id="KW-1185">Reference proteome</keyword>